<evidence type="ECO:0000313" key="3">
    <source>
        <dbReference type="Proteomes" id="UP000053246"/>
    </source>
</evidence>
<evidence type="ECO:0000259" key="1">
    <source>
        <dbReference type="Pfam" id="PF19493"/>
    </source>
</evidence>
<dbReference type="Pfam" id="PF19493">
    <property type="entry name" value="Trypco1"/>
    <property type="match status" value="1"/>
</dbReference>
<accession>A0A9X0LFA5</accession>
<dbReference type="RefSeq" id="WP_013731343.1">
    <property type="nucleotide sequence ID" value="NZ_LMWI01000001.1"/>
</dbReference>
<feature type="domain" description="Trypsin-co-occurring" evidence="1">
    <location>
        <begin position="7"/>
        <end position="103"/>
    </location>
</feature>
<sequence length="113" mass="12270">MAYYLEVPLTDGGTILFDITSRVEGVVPAGKQEVVERMGESLERVLDRLQPVTEALVGRLTRLRDSPDRVAVEFGVSLSGKTGVVIAEASTQAHFTVTVEWNRGRGQQPTAGE</sequence>
<proteinExistence type="predicted"/>
<gene>
    <name evidence="2" type="ORF">ADL17_03220</name>
</gene>
<dbReference type="Proteomes" id="UP000053246">
    <property type="component" value="Unassembled WGS sequence"/>
</dbReference>
<protein>
    <recommendedName>
        <fullName evidence="1">Trypsin-co-occurring domain-containing protein</fullName>
    </recommendedName>
</protein>
<organism evidence="2 3">
    <name type="scientific">Micromonospora maris</name>
    <dbReference type="NCBI Taxonomy" id="1003110"/>
    <lineage>
        <taxon>Bacteria</taxon>
        <taxon>Bacillati</taxon>
        <taxon>Actinomycetota</taxon>
        <taxon>Actinomycetes</taxon>
        <taxon>Micromonosporales</taxon>
        <taxon>Micromonosporaceae</taxon>
        <taxon>Micromonospora</taxon>
    </lineage>
</organism>
<dbReference type="InterPro" id="IPR045794">
    <property type="entry name" value="Trypco1"/>
</dbReference>
<dbReference type="OMA" id="MAYYLEV"/>
<evidence type="ECO:0000313" key="2">
    <source>
        <dbReference type="EMBL" id="KUJ48106.1"/>
    </source>
</evidence>
<dbReference type="NCBIfam" id="NF041216">
    <property type="entry name" value="CU044_2847_fam"/>
    <property type="match status" value="1"/>
</dbReference>
<comment type="caution">
    <text evidence="2">The sequence shown here is derived from an EMBL/GenBank/DDBJ whole genome shotgun (WGS) entry which is preliminary data.</text>
</comment>
<name>A0A9X0LFA5_9ACTN</name>
<keyword evidence="3" id="KW-1185">Reference proteome</keyword>
<dbReference type="AlphaFoldDB" id="A0A9X0LFA5"/>
<reference evidence="2 3" key="1">
    <citation type="submission" date="2015-10" db="EMBL/GenBank/DDBJ databases">
        <authorList>
            <person name="Ju K.-S."/>
            <person name="Doroghazi J.R."/>
            <person name="Metcalf W.W."/>
        </authorList>
    </citation>
    <scope>NUCLEOTIDE SEQUENCE [LARGE SCALE GENOMIC DNA]</scope>
    <source>
        <strain evidence="2 3">NRRL B-24793</strain>
    </source>
</reference>
<dbReference type="EMBL" id="LMWI01000001">
    <property type="protein sequence ID" value="KUJ48106.1"/>
    <property type="molecule type" value="Genomic_DNA"/>
</dbReference>